<feature type="transmembrane region" description="Helical" evidence="4">
    <location>
        <begin position="334"/>
        <end position="354"/>
    </location>
</feature>
<organism evidence="6 7">
    <name type="scientific">Aetokthonos hydrillicola Thurmond2011</name>
    <dbReference type="NCBI Taxonomy" id="2712845"/>
    <lineage>
        <taxon>Bacteria</taxon>
        <taxon>Bacillati</taxon>
        <taxon>Cyanobacteriota</taxon>
        <taxon>Cyanophyceae</taxon>
        <taxon>Nostocales</taxon>
        <taxon>Hapalosiphonaceae</taxon>
        <taxon>Aetokthonos</taxon>
    </lineage>
</organism>
<dbReference type="PANTHER" id="PTHR43630:SF1">
    <property type="entry name" value="POLY-BETA-1,6-N-ACETYL-D-GLUCOSAMINE SYNTHASE"/>
    <property type="match status" value="1"/>
</dbReference>
<feature type="transmembrane region" description="Helical" evidence="4">
    <location>
        <begin position="295"/>
        <end position="313"/>
    </location>
</feature>
<keyword evidence="3" id="KW-0808">Transferase</keyword>
<evidence type="ECO:0000256" key="2">
    <source>
        <dbReference type="ARBA" id="ARBA00022676"/>
    </source>
</evidence>
<evidence type="ECO:0000313" key="7">
    <source>
        <dbReference type="Proteomes" id="UP000667802"/>
    </source>
</evidence>
<feature type="transmembrane region" description="Helical" evidence="4">
    <location>
        <begin position="267"/>
        <end position="289"/>
    </location>
</feature>
<keyword evidence="2" id="KW-0328">Glycosyltransferase</keyword>
<dbReference type="Pfam" id="PF00535">
    <property type="entry name" value="Glycos_transf_2"/>
    <property type="match status" value="1"/>
</dbReference>
<keyword evidence="7" id="KW-1185">Reference proteome</keyword>
<gene>
    <name evidence="6" type="ORF">G7B40_029825</name>
</gene>
<dbReference type="EMBL" id="JAALHA020000019">
    <property type="protein sequence ID" value="MDR9898726.1"/>
    <property type="molecule type" value="Genomic_DNA"/>
</dbReference>
<dbReference type="GO" id="GO:0016757">
    <property type="term" value="F:glycosyltransferase activity"/>
    <property type="evidence" value="ECO:0007669"/>
    <property type="project" value="UniProtKB-KW"/>
</dbReference>
<evidence type="ECO:0000313" key="6">
    <source>
        <dbReference type="EMBL" id="MDR9898726.1"/>
    </source>
</evidence>
<protein>
    <submittedName>
        <fullName evidence="6">Glycosyltransferase family 2 protein</fullName>
    </submittedName>
</protein>
<evidence type="ECO:0000256" key="1">
    <source>
        <dbReference type="ARBA" id="ARBA00006739"/>
    </source>
</evidence>
<comment type="caution">
    <text evidence="6">The sequence shown here is derived from an EMBL/GenBank/DDBJ whole genome shotgun (WGS) entry which is preliminary data.</text>
</comment>
<dbReference type="PANTHER" id="PTHR43630">
    <property type="entry name" value="POLY-BETA-1,6-N-ACETYL-D-GLUCOSAMINE SYNTHASE"/>
    <property type="match status" value="1"/>
</dbReference>
<sequence>MSNTVSTVSIAIPAYNESAKIEQVVRGFLGSNYPYIIEIFVADGGSTDGTQKIVEKLSTEDVRIKLLHNSQKTRPAGLNLILSECTGDIFLTADGHSDYASDYIERCVEGLQNSNACNVGGAQRFVAENSFQAGVALASLSLLGNGGAKYRNPNYSGYADTVYLGCFWKKSLLELHDLCVKDNPNKAISLNFDKTIFDPTQITNADSELNQKLIAKNEQAIYIDSKIRVWYYPRKSYKSLILQYFRYGRGRYLTSTKHPKILQLRGILPFVVISTALLLLIVDFLFTKLDLPMELVILGGLLLPFLESLRVTLKHWKSFNSEIWRGSEHEVPSFISRFFFCGIALLSMPISHFAGYGYQLFRNQVLQVSNW</sequence>
<dbReference type="CDD" id="cd02525">
    <property type="entry name" value="Succinoglycan_BP_ExoA"/>
    <property type="match status" value="1"/>
</dbReference>
<comment type="similarity">
    <text evidence="1">Belongs to the glycosyltransferase 2 family.</text>
</comment>
<proteinExistence type="inferred from homology"/>
<keyword evidence="4" id="KW-0472">Membrane</keyword>
<evidence type="ECO:0000256" key="4">
    <source>
        <dbReference type="SAM" id="Phobius"/>
    </source>
</evidence>
<keyword evidence="4" id="KW-0812">Transmembrane</keyword>
<evidence type="ECO:0000256" key="3">
    <source>
        <dbReference type="ARBA" id="ARBA00022679"/>
    </source>
</evidence>
<dbReference type="AlphaFoldDB" id="A0AAP5IC63"/>
<dbReference type="InterPro" id="IPR001173">
    <property type="entry name" value="Glyco_trans_2-like"/>
</dbReference>
<feature type="domain" description="Glycosyltransferase 2-like" evidence="5">
    <location>
        <begin position="9"/>
        <end position="132"/>
    </location>
</feature>
<dbReference type="SUPFAM" id="SSF53448">
    <property type="entry name" value="Nucleotide-diphospho-sugar transferases"/>
    <property type="match status" value="1"/>
</dbReference>
<dbReference type="InterPro" id="IPR029044">
    <property type="entry name" value="Nucleotide-diphossugar_trans"/>
</dbReference>
<keyword evidence="4" id="KW-1133">Transmembrane helix</keyword>
<dbReference type="RefSeq" id="WP_208340010.1">
    <property type="nucleotide sequence ID" value="NZ_CAWQFN010000587.1"/>
</dbReference>
<name>A0AAP5IC63_9CYAN</name>
<reference evidence="7" key="1">
    <citation type="journal article" date="2021" name="Science">
        <title>Hunting the eagle killer: A cyanobacterial neurotoxin causes vacuolar myelinopathy.</title>
        <authorList>
            <person name="Breinlinger S."/>
            <person name="Phillips T.J."/>
            <person name="Haram B.N."/>
            <person name="Mares J."/>
            <person name="Martinez Yerena J.A."/>
            <person name="Hrouzek P."/>
            <person name="Sobotka R."/>
            <person name="Henderson W.M."/>
            <person name="Schmieder P."/>
            <person name="Williams S.M."/>
            <person name="Lauderdale J.D."/>
            <person name="Wilde H.D."/>
            <person name="Gerrin W."/>
            <person name="Kust A."/>
            <person name="Washington J.W."/>
            <person name="Wagner C."/>
            <person name="Geier B."/>
            <person name="Liebeke M."/>
            <person name="Enke H."/>
            <person name="Niedermeyer T.H.J."/>
            <person name="Wilde S.B."/>
        </authorList>
    </citation>
    <scope>NUCLEOTIDE SEQUENCE [LARGE SCALE GENOMIC DNA]</scope>
    <source>
        <strain evidence="7">Thurmond2011</strain>
    </source>
</reference>
<evidence type="ECO:0000259" key="5">
    <source>
        <dbReference type="Pfam" id="PF00535"/>
    </source>
</evidence>
<dbReference type="Proteomes" id="UP000667802">
    <property type="component" value="Unassembled WGS sequence"/>
</dbReference>
<dbReference type="Gene3D" id="3.90.550.10">
    <property type="entry name" value="Spore Coat Polysaccharide Biosynthesis Protein SpsA, Chain A"/>
    <property type="match status" value="1"/>
</dbReference>
<accession>A0AAP5IC63</accession>